<accession>A0A4V3GR20</accession>
<gene>
    <name evidence="4" type="ORF">C8D74_10140</name>
</gene>
<dbReference type="InterPro" id="IPR007487">
    <property type="entry name" value="ABC_transpt-TYRBP-like"/>
</dbReference>
<keyword evidence="2" id="KW-0472">Membrane</keyword>
<dbReference type="PANTHER" id="PTHR45228">
    <property type="entry name" value="CYCLIC DI-GMP PHOSPHODIESTERASE TM_0186-RELATED"/>
    <property type="match status" value="1"/>
</dbReference>
<dbReference type="InterPro" id="IPR003607">
    <property type="entry name" value="HD/PDEase_dom"/>
</dbReference>
<evidence type="ECO:0000313" key="5">
    <source>
        <dbReference type="Proteomes" id="UP000294817"/>
    </source>
</evidence>
<feature type="domain" description="HD-GYP" evidence="3">
    <location>
        <begin position="583"/>
        <end position="781"/>
    </location>
</feature>
<dbReference type="SUPFAM" id="SSF109604">
    <property type="entry name" value="HD-domain/PDEase-like"/>
    <property type="match status" value="1"/>
</dbReference>
<sequence length="781" mass="91009">MKKNTKVRLLLLLLILSGIYSLAFADILILNSYNPGLSWSDRELEGIYSILEDEESINIYVEYLDSKRFGDDNSLNIFKEYFEKKFSNFTFDVVIALDNNAFDFVLSNYESLFLGTPIVHAGINYYQEYDLSKLNFVSGIVEIHDIKETLELALNLHPNTENVYVIVDNQTKTGKLFKQEVEENVIPEFEDINFIFLNDSLVQIKQELDTPLQNSIVLLLAFSKDIYGNFYDYTEVEEYMGQFNKLPIYTTSSVYMGNNVVGGKITSAYDQGLKAGEIAKDLLNGANIKELPRIYFPDNKYVFNFPALERFGISIKNLPVDSTIQNKPLSFYENYPVFFWIVMILIPFFIVFIYVLREENLKLHSLLKELNEVKEEAQRYNEELTTANEQLTSYNEELISQNEEIESNYQEIEQLNNKMINLLEIIYEVGDEKVKAEDFFQKFLNTLIIEIPEADYGSVSIIEEDSWRFLAALGHDINGLKSLNLKKSYAFLAEESTVIDDILSLDEEKMPKDVANLMYKFTKPIKFCLLKTIKIDEDRYLNISLDIKKDSDEKFSEQSVRFFDSLLNLAKMFFVNRIRTQDVKNAYATFSSKLSILAESHDENSKKHIFRVSELSAFFAEKLGLPKEQVEKIRDFSPLHDVGKLFVPAEILNKPGKLNEKEWEEIKKHPLYADNLLEGSYFETARKIALYHHEHYDGSGYPFRLRGEQIPIEAQIVELVDVYDALRSKRSYKEAFSHREAVEILLHGDNRTKPEHFNPKLLEILKRYEREIEELYKKYEE</sequence>
<dbReference type="Pfam" id="PF04392">
    <property type="entry name" value="ABC_sub_bind"/>
    <property type="match status" value="1"/>
</dbReference>
<reference evidence="4 5" key="1">
    <citation type="submission" date="2019-03" db="EMBL/GenBank/DDBJ databases">
        <title>Genomic Encyclopedia of Type Strains, Phase IV (KMG-IV): sequencing the most valuable type-strain genomes for metagenomic binning, comparative biology and taxonomic classification.</title>
        <authorList>
            <person name="Goeker M."/>
        </authorList>
    </citation>
    <scope>NUCLEOTIDE SEQUENCE [LARGE SCALE GENOMIC DNA]</scope>
    <source>
        <strain evidence="4 5">DSM 13575</strain>
    </source>
</reference>
<dbReference type="Proteomes" id="UP000294817">
    <property type="component" value="Unassembled WGS sequence"/>
</dbReference>
<dbReference type="RefSeq" id="WP_103876491.1">
    <property type="nucleotide sequence ID" value="NZ_SODZ01000001.1"/>
</dbReference>
<dbReference type="CDD" id="cd00077">
    <property type="entry name" value="HDc"/>
    <property type="match status" value="1"/>
</dbReference>
<keyword evidence="2" id="KW-1133">Transmembrane helix</keyword>
<comment type="caution">
    <text evidence="4">The sequence shown here is derived from an EMBL/GenBank/DDBJ whole genome shotgun (WGS) entry which is preliminary data.</text>
</comment>
<keyword evidence="1" id="KW-0175">Coiled coil</keyword>
<organism evidence="4 5">
    <name type="scientific">Petrotoga sibirica</name>
    <dbReference type="NCBI Taxonomy" id="156202"/>
    <lineage>
        <taxon>Bacteria</taxon>
        <taxon>Thermotogati</taxon>
        <taxon>Thermotogota</taxon>
        <taxon>Thermotogae</taxon>
        <taxon>Petrotogales</taxon>
        <taxon>Petrotogaceae</taxon>
        <taxon>Petrotoga</taxon>
    </lineage>
</organism>
<evidence type="ECO:0000313" key="4">
    <source>
        <dbReference type="EMBL" id="TDX17323.1"/>
    </source>
</evidence>
<name>A0A4V3GR20_9BACT</name>
<dbReference type="Gene3D" id="1.10.3210.10">
    <property type="entry name" value="Hypothetical protein af1432"/>
    <property type="match status" value="1"/>
</dbReference>
<dbReference type="PROSITE" id="PS51832">
    <property type="entry name" value="HD_GYP"/>
    <property type="match status" value="1"/>
</dbReference>
<dbReference type="PANTHER" id="PTHR45228:SF8">
    <property type="entry name" value="TWO-COMPONENT RESPONSE REGULATOR-RELATED"/>
    <property type="match status" value="1"/>
</dbReference>
<dbReference type="SMART" id="SM00471">
    <property type="entry name" value="HDc"/>
    <property type="match status" value="1"/>
</dbReference>
<evidence type="ECO:0000259" key="3">
    <source>
        <dbReference type="PROSITE" id="PS51832"/>
    </source>
</evidence>
<evidence type="ECO:0000256" key="2">
    <source>
        <dbReference type="SAM" id="Phobius"/>
    </source>
</evidence>
<feature type="transmembrane region" description="Helical" evidence="2">
    <location>
        <begin position="337"/>
        <end position="356"/>
    </location>
</feature>
<feature type="coiled-coil region" evidence="1">
    <location>
        <begin position="356"/>
        <end position="422"/>
    </location>
</feature>
<proteinExistence type="predicted"/>
<keyword evidence="2" id="KW-0812">Transmembrane</keyword>
<dbReference type="Gene3D" id="3.40.50.2300">
    <property type="match status" value="2"/>
</dbReference>
<dbReference type="InterPro" id="IPR037522">
    <property type="entry name" value="HD_GYP_dom"/>
</dbReference>
<dbReference type="EMBL" id="SODZ01000001">
    <property type="protein sequence ID" value="TDX17323.1"/>
    <property type="molecule type" value="Genomic_DNA"/>
</dbReference>
<evidence type="ECO:0000256" key="1">
    <source>
        <dbReference type="SAM" id="Coils"/>
    </source>
</evidence>
<dbReference type="InterPro" id="IPR052020">
    <property type="entry name" value="Cyclic_di-GMP/3'3'-cGAMP_PDE"/>
</dbReference>
<protein>
    <submittedName>
        <fullName evidence="4">ABC transporter substrate binding protein</fullName>
    </submittedName>
</protein>
<keyword evidence="5" id="KW-1185">Reference proteome</keyword>
<dbReference type="Pfam" id="PF13487">
    <property type="entry name" value="HD_5"/>
    <property type="match status" value="1"/>
</dbReference>
<dbReference type="AlphaFoldDB" id="A0A4V3GR20"/>